<evidence type="ECO:0000256" key="8">
    <source>
        <dbReference type="ARBA" id="ARBA00023180"/>
    </source>
</evidence>
<comment type="subcellular location">
    <subcellularLocation>
        <location evidence="1">Cell membrane</location>
        <topology evidence="1">Multi-pass membrane protein</topology>
    </subcellularLocation>
</comment>
<evidence type="ECO:0000256" key="7">
    <source>
        <dbReference type="ARBA" id="ARBA00023170"/>
    </source>
</evidence>
<comment type="caution">
    <text evidence="12">The sequence shown here is derived from an EMBL/GenBank/DDBJ whole genome shotgun (WGS) entry which is preliminary data.</text>
</comment>
<feature type="transmembrane region" description="Helical" evidence="10">
    <location>
        <begin position="244"/>
        <end position="264"/>
    </location>
</feature>
<dbReference type="PRINTS" id="PR00237">
    <property type="entry name" value="GPCRRHODOPSN"/>
</dbReference>
<dbReference type="CDD" id="cd00637">
    <property type="entry name" value="7tm_classA_rhodopsin-like"/>
    <property type="match status" value="1"/>
</dbReference>
<evidence type="ECO:0000256" key="5">
    <source>
        <dbReference type="ARBA" id="ARBA00023040"/>
    </source>
</evidence>
<dbReference type="PANTHER" id="PTHR24246:SF27">
    <property type="entry name" value="ADENOSINE RECEPTOR, ISOFORM A"/>
    <property type="match status" value="1"/>
</dbReference>
<dbReference type="Pfam" id="PF00001">
    <property type="entry name" value="7tm_1"/>
    <property type="match status" value="2"/>
</dbReference>
<gene>
    <name evidence="12" type="ORF">PEVE_00011854</name>
</gene>
<protein>
    <recommendedName>
        <fullName evidence="11">G-protein coupled receptors family 1 profile domain-containing protein</fullName>
    </recommendedName>
</protein>
<dbReference type="EMBL" id="CALNXI010001864">
    <property type="protein sequence ID" value="CAH3178566.1"/>
    <property type="molecule type" value="Genomic_DNA"/>
</dbReference>
<keyword evidence="6 10" id="KW-0472">Membrane</keyword>
<feature type="domain" description="G-protein coupled receptors family 1 profile" evidence="11">
    <location>
        <begin position="54"/>
        <end position="295"/>
    </location>
</feature>
<keyword evidence="13" id="KW-1185">Reference proteome</keyword>
<dbReference type="SUPFAM" id="SSF81321">
    <property type="entry name" value="Family A G protein-coupled receptor-like"/>
    <property type="match status" value="1"/>
</dbReference>
<evidence type="ECO:0000256" key="9">
    <source>
        <dbReference type="ARBA" id="ARBA00023224"/>
    </source>
</evidence>
<feature type="transmembrane region" description="Helical" evidence="10">
    <location>
        <begin position="157"/>
        <end position="178"/>
    </location>
</feature>
<feature type="transmembrane region" description="Helical" evidence="10">
    <location>
        <begin position="111"/>
        <end position="136"/>
    </location>
</feature>
<evidence type="ECO:0000313" key="13">
    <source>
        <dbReference type="Proteomes" id="UP001159427"/>
    </source>
</evidence>
<reference evidence="12 13" key="1">
    <citation type="submission" date="2022-05" db="EMBL/GenBank/DDBJ databases">
        <authorList>
            <consortium name="Genoscope - CEA"/>
            <person name="William W."/>
        </authorList>
    </citation>
    <scope>NUCLEOTIDE SEQUENCE [LARGE SCALE GENOMIC DNA]</scope>
</reference>
<keyword evidence="4 10" id="KW-1133">Transmembrane helix</keyword>
<keyword evidence="7" id="KW-0675">Receptor</keyword>
<keyword evidence="5" id="KW-0297">G-protein coupled receptor</keyword>
<sequence length="317" mass="35674">MTTITKLTGNGLNSTNSKAENLFGCSGAFASEMHSELKFLSVFNAILATATIMGNTFILISLRKVSSIHPPTKLLIRNLAATDLLVGLISEPLAIVYWTSLITERWDICHYSFLLGLIIGYALCGVSLFTLTAMSIDRLIALSLGLRYRQIVTLKRTSVVVATFWVVCLCWSATFPYVRSYQAVIWASLISIILCLIISVLSYTRIFLGLRHQENQVHQIQGPTPEELPTQLNMARYKKAVTSVLWLQMTLLICYLPHGVLAGFSSRGLSQSISFFRQFTVTLIFLNSTLNPVLYCWKLKEIRQEVKELWLLKHICK</sequence>
<keyword evidence="3 10" id="KW-0812">Transmembrane</keyword>
<name>A0ABN8RM95_9CNID</name>
<dbReference type="Proteomes" id="UP001159427">
    <property type="component" value="Unassembled WGS sequence"/>
</dbReference>
<dbReference type="InterPro" id="IPR017452">
    <property type="entry name" value="GPCR_Rhodpsn_7TM"/>
</dbReference>
<dbReference type="Gene3D" id="1.20.1070.10">
    <property type="entry name" value="Rhodopsin 7-helix transmembrane proteins"/>
    <property type="match status" value="1"/>
</dbReference>
<keyword evidence="9" id="KW-0807">Transducer</keyword>
<evidence type="ECO:0000256" key="4">
    <source>
        <dbReference type="ARBA" id="ARBA00022989"/>
    </source>
</evidence>
<dbReference type="PROSITE" id="PS50262">
    <property type="entry name" value="G_PROTEIN_RECEP_F1_2"/>
    <property type="match status" value="1"/>
</dbReference>
<evidence type="ECO:0000256" key="2">
    <source>
        <dbReference type="ARBA" id="ARBA00022475"/>
    </source>
</evidence>
<dbReference type="PANTHER" id="PTHR24246">
    <property type="entry name" value="OLFACTORY RECEPTOR AND ADENOSINE RECEPTOR"/>
    <property type="match status" value="1"/>
</dbReference>
<evidence type="ECO:0000313" key="12">
    <source>
        <dbReference type="EMBL" id="CAH3178566.1"/>
    </source>
</evidence>
<feature type="transmembrane region" description="Helical" evidence="10">
    <location>
        <begin position="39"/>
        <end position="62"/>
    </location>
</feature>
<feature type="transmembrane region" description="Helical" evidence="10">
    <location>
        <begin position="184"/>
        <end position="203"/>
    </location>
</feature>
<evidence type="ECO:0000256" key="1">
    <source>
        <dbReference type="ARBA" id="ARBA00004651"/>
    </source>
</evidence>
<keyword evidence="2" id="KW-1003">Cell membrane</keyword>
<evidence type="ECO:0000256" key="10">
    <source>
        <dbReference type="SAM" id="Phobius"/>
    </source>
</evidence>
<evidence type="ECO:0000256" key="6">
    <source>
        <dbReference type="ARBA" id="ARBA00023136"/>
    </source>
</evidence>
<keyword evidence="8" id="KW-0325">Glycoprotein</keyword>
<evidence type="ECO:0000259" key="11">
    <source>
        <dbReference type="PROSITE" id="PS50262"/>
    </source>
</evidence>
<accession>A0ABN8RM95</accession>
<dbReference type="InterPro" id="IPR000276">
    <property type="entry name" value="GPCR_Rhodpsn"/>
</dbReference>
<proteinExistence type="predicted"/>
<organism evidence="12 13">
    <name type="scientific">Porites evermanni</name>
    <dbReference type="NCBI Taxonomy" id="104178"/>
    <lineage>
        <taxon>Eukaryota</taxon>
        <taxon>Metazoa</taxon>
        <taxon>Cnidaria</taxon>
        <taxon>Anthozoa</taxon>
        <taxon>Hexacorallia</taxon>
        <taxon>Scleractinia</taxon>
        <taxon>Fungiina</taxon>
        <taxon>Poritidae</taxon>
        <taxon>Porites</taxon>
    </lineage>
</organism>
<feature type="transmembrane region" description="Helical" evidence="10">
    <location>
        <begin position="276"/>
        <end position="297"/>
    </location>
</feature>
<evidence type="ECO:0000256" key="3">
    <source>
        <dbReference type="ARBA" id="ARBA00022692"/>
    </source>
</evidence>
<feature type="transmembrane region" description="Helical" evidence="10">
    <location>
        <begin position="74"/>
        <end position="99"/>
    </location>
</feature>